<keyword evidence="3" id="KW-1185">Reference proteome</keyword>
<accession>A0A484F6R4</accession>
<evidence type="ECO:0000313" key="3">
    <source>
        <dbReference type="Proteomes" id="UP000294855"/>
    </source>
</evidence>
<protein>
    <recommendedName>
        <fullName evidence="1">DUF8052 domain-containing protein</fullName>
    </recommendedName>
</protein>
<evidence type="ECO:0000313" key="2">
    <source>
        <dbReference type="EMBL" id="TDQ71048.1"/>
    </source>
</evidence>
<organism evidence="2 3">
    <name type="scientific">Methanimicrococcus blatticola</name>
    <dbReference type="NCBI Taxonomy" id="91560"/>
    <lineage>
        <taxon>Archaea</taxon>
        <taxon>Methanobacteriati</taxon>
        <taxon>Methanobacteriota</taxon>
        <taxon>Stenosarchaea group</taxon>
        <taxon>Methanomicrobia</taxon>
        <taxon>Methanosarcinales</taxon>
        <taxon>Methanosarcinaceae</taxon>
        <taxon>Methanimicrococcus</taxon>
    </lineage>
</organism>
<name>A0A484F6R4_9EURY</name>
<dbReference type="EMBL" id="SNYS01000005">
    <property type="protein sequence ID" value="TDQ71048.1"/>
    <property type="molecule type" value="Genomic_DNA"/>
</dbReference>
<reference evidence="2 3" key="1">
    <citation type="submission" date="2019-03" db="EMBL/GenBank/DDBJ databases">
        <title>Genomic Encyclopedia of Type Strains, Phase IV (KMG-IV): sequencing the most valuable type-strain genomes for metagenomic binning, comparative biology and taxonomic classification.</title>
        <authorList>
            <person name="Goeker M."/>
        </authorList>
    </citation>
    <scope>NUCLEOTIDE SEQUENCE [LARGE SCALE GENOMIC DNA]</scope>
    <source>
        <strain evidence="2 3">DSM 13328</strain>
    </source>
</reference>
<sequence>MDTKETNPLLKRLLKPYRRYFDIFENYDLFGTKIPAMAAFHSRGEKYVLTKKAKLWGVECHEYVFFFQTEKLTADAFDEMAELLKKAETEFVKPHDEHMYTHLTAIISAEKTDSEAEKMLCAFKSRKNYLFSLHGWSDIRMVLIETAETKKDSEDTESFHIASNKNGRETAKLLMSELTEQKK</sequence>
<dbReference type="InterPro" id="IPR058365">
    <property type="entry name" value="DUF8052"/>
</dbReference>
<dbReference type="Pfam" id="PF26226">
    <property type="entry name" value="DUF8052"/>
    <property type="match status" value="1"/>
</dbReference>
<comment type="caution">
    <text evidence="2">The sequence shown here is derived from an EMBL/GenBank/DDBJ whole genome shotgun (WGS) entry which is preliminary data.</text>
</comment>
<dbReference type="AlphaFoldDB" id="A0A484F6R4"/>
<feature type="domain" description="DUF8052" evidence="1">
    <location>
        <begin position="8"/>
        <end position="149"/>
    </location>
</feature>
<evidence type="ECO:0000259" key="1">
    <source>
        <dbReference type="Pfam" id="PF26226"/>
    </source>
</evidence>
<gene>
    <name evidence="2" type="ORF">C7391_0147</name>
</gene>
<dbReference type="Proteomes" id="UP000294855">
    <property type="component" value="Unassembled WGS sequence"/>
</dbReference>
<proteinExistence type="predicted"/>